<dbReference type="SUPFAM" id="SSF52058">
    <property type="entry name" value="L domain-like"/>
    <property type="match status" value="1"/>
</dbReference>
<dbReference type="PANTHER" id="PTHR11017:SF252">
    <property type="entry name" value="RESISTANCE PROTEIN (TIR-NBS-LRR CLASS), PUTATIVE-RELATED"/>
    <property type="match status" value="1"/>
</dbReference>
<dbReference type="SMART" id="SM00255">
    <property type="entry name" value="TIR"/>
    <property type="match status" value="1"/>
</dbReference>
<dbReference type="Proteomes" id="UP001372338">
    <property type="component" value="Unassembled WGS sequence"/>
</dbReference>
<dbReference type="GO" id="GO:0043531">
    <property type="term" value="F:ADP binding"/>
    <property type="evidence" value="ECO:0007669"/>
    <property type="project" value="InterPro"/>
</dbReference>
<dbReference type="InterPro" id="IPR032675">
    <property type="entry name" value="LRR_dom_sf"/>
</dbReference>
<dbReference type="GO" id="GO:0006952">
    <property type="term" value="P:defense response"/>
    <property type="evidence" value="ECO:0007669"/>
    <property type="project" value="UniProtKB-KW"/>
</dbReference>
<dbReference type="SUPFAM" id="SSF52540">
    <property type="entry name" value="P-loop containing nucleoside triphosphate hydrolases"/>
    <property type="match status" value="1"/>
</dbReference>
<organism evidence="6 7">
    <name type="scientific">Crotalaria pallida</name>
    <name type="common">Smooth rattlebox</name>
    <name type="synonym">Crotalaria striata</name>
    <dbReference type="NCBI Taxonomy" id="3830"/>
    <lineage>
        <taxon>Eukaryota</taxon>
        <taxon>Viridiplantae</taxon>
        <taxon>Streptophyta</taxon>
        <taxon>Embryophyta</taxon>
        <taxon>Tracheophyta</taxon>
        <taxon>Spermatophyta</taxon>
        <taxon>Magnoliopsida</taxon>
        <taxon>eudicotyledons</taxon>
        <taxon>Gunneridae</taxon>
        <taxon>Pentapetalae</taxon>
        <taxon>rosids</taxon>
        <taxon>fabids</taxon>
        <taxon>Fabales</taxon>
        <taxon>Fabaceae</taxon>
        <taxon>Papilionoideae</taxon>
        <taxon>50 kb inversion clade</taxon>
        <taxon>genistoids sensu lato</taxon>
        <taxon>core genistoids</taxon>
        <taxon>Crotalarieae</taxon>
        <taxon>Crotalaria</taxon>
    </lineage>
</organism>
<dbReference type="InterPro" id="IPR027417">
    <property type="entry name" value="P-loop_NTPase"/>
</dbReference>
<dbReference type="SUPFAM" id="SSF46785">
    <property type="entry name" value="Winged helix' DNA-binding domain"/>
    <property type="match status" value="1"/>
</dbReference>
<keyword evidence="2" id="KW-0677">Repeat</keyword>
<feature type="domain" description="TIR" evidence="5">
    <location>
        <begin position="10"/>
        <end position="176"/>
    </location>
</feature>
<dbReference type="PRINTS" id="PR00364">
    <property type="entry name" value="DISEASERSIST"/>
</dbReference>
<dbReference type="SUPFAM" id="SSF52200">
    <property type="entry name" value="Toll/Interleukin receptor TIR domain"/>
    <property type="match status" value="1"/>
</dbReference>
<dbReference type="Gene3D" id="3.40.50.300">
    <property type="entry name" value="P-loop containing nucleotide triphosphate hydrolases"/>
    <property type="match status" value="1"/>
</dbReference>
<dbReference type="Gene3D" id="1.10.8.430">
    <property type="entry name" value="Helical domain of apoptotic protease-activating factors"/>
    <property type="match status" value="1"/>
</dbReference>
<evidence type="ECO:0000256" key="1">
    <source>
        <dbReference type="ARBA" id="ARBA00022614"/>
    </source>
</evidence>
<dbReference type="EMBL" id="JAYWIO010000002">
    <property type="protein sequence ID" value="KAK7283855.1"/>
    <property type="molecule type" value="Genomic_DNA"/>
</dbReference>
<evidence type="ECO:0000259" key="5">
    <source>
        <dbReference type="PROSITE" id="PS50104"/>
    </source>
</evidence>
<proteinExistence type="predicted"/>
<dbReference type="InterPro" id="IPR058546">
    <property type="entry name" value="RPS4B/Roq1-like_LRR"/>
</dbReference>
<evidence type="ECO:0000256" key="2">
    <source>
        <dbReference type="ARBA" id="ARBA00022737"/>
    </source>
</evidence>
<dbReference type="PROSITE" id="PS50104">
    <property type="entry name" value="TIR"/>
    <property type="match status" value="1"/>
</dbReference>
<keyword evidence="3" id="KW-0611">Plant defense</keyword>
<evidence type="ECO:0000313" key="6">
    <source>
        <dbReference type="EMBL" id="KAK7283855.1"/>
    </source>
</evidence>
<dbReference type="InterPro" id="IPR044974">
    <property type="entry name" value="Disease_R_plants"/>
</dbReference>
<dbReference type="Gene3D" id="3.40.50.10140">
    <property type="entry name" value="Toll/interleukin-1 receptor homology (TIR) domain"/>
    <property type="match status" value="1"/>
</dbReference>
<keyword evidence="4" id="KW-0520">NAD</keyword>
<evidence type="ECO:0000256" key="4">
    <source>
        <dbReference type="ARBA" id="ARBA00023027"/>
    </source>
</evidence>
<dbReference type="FunFam" id="3.40.50.10140:FF:000007">
    <property type="entry name" value="Disease resistance protein (TIR-NBS-LRR class)"/>
    <property type="match status" value="1"/>
</dbReference>
<dbReference type="Pfam" id="PF00931">
    <property type="entry name" value="NB-ARC"/>
    <property type="match status" value="1"/>
</dbReference>
<name>A0AAN9IPH3_CROPI</name>
<comment type="caution">
    <text evidence="6">The sequence shown here is derived from an EMBL/GenBank/DDBJ whole genome shotgun (WGS) entry which is preliminary data.</text>
</comment>
<dbReference type="InterPro" id="IPR002182">
    <property type="entry name" value="NB-ARC"/>
</dbReference>
<dbReference type="InterPro" id="IPR042197">
    <property type="entry name" value="Apaf_helical"/>
</dbReference>
<keyword evidence="1" id="KW-0433">Leucine-rich repeat</keyword>
<dbReference type="InterPro" id="IPR000157">
    <property type="entry name" value="TIR_dom"/>
</dbReference>
<dbReference type="Pfam" id="PF23286">
    <property type="entry name" value="LRR_13"/>
    <property type="match status" value="1"/>
</dbReference>
<dbReference type="InterPro" id="IPR058192">
    <property type="entry name" value="WHD_ROQ1-like"/>
</dbReference>
<protein>
    <recommendedName>
        <fullName evidence="5">TIR domain-containing protein</fullName>
    </recommendedName>
</protein>
<dbReference type="InterPro" id="IPR035897">
    <property type="entry name" value="Toll_tir_struct_dom_sf"/>
</dbReference>
<dbReference type="Gene3D" id="3.80.10.10">
    <property type="entry name" value="Ribonuclease Inhibitor"/>
    <property type="match status" value="2"/>
</dbReference>
<dbReference type="Pfam" id="PF23282">
    <property type="entry name" value="WHD_ROQ1"/>
    <property type="match status" value="1"/>
</dbReference>
<gene>
    <name evidence="6" type="ORF">RIF29_13603</name>
</gene>
<evidence type="ECO:0000256" key="3">
    <source>
        <dbReference type="ARBA" id="ARBA00022821"/>
    </source>
</evidence>
<evidence type="ECO:0000313" key="7">
    <source>
        <dbReference type="Proteomes" id="UP001372338"/>
    </source>
</evidence>
<dbReference type="Pfam" id="PF01582">
    <property type="entry name" value="TIR"/>
    <property type="match status" value="1"/>
</dbReference>
<dbReference type="AlphaFoldDB" id="A0AAN9IPH3"/>
<accession>A0AAN9IPH3</accession>
<reference evidence="6 7" key="1">
    <citation type="submission" date="2024-01" db="EMBL/GenBank/DDBJ databases">
        <title>The genomes of 5 underutilized Papilionoideae crops provide insights into root nodulation and disease resistanc.</title>
        <authorList>
            <person name="Yuan L."/>
        </authorList>
    </citation>
    <scope>NUCLEOTIDE SEQUENCE [LARGE SCALE GENOMIC DNA]</scope>
    <source>
        <strain evidence="6">ZHUSHIDOU_FW_LH</strain>
        <tissue evidence="6">Leaf</tissue>
    </source>
</reference>
<sequence length="1239" mass="142050">MMADDDAEDFMYDVFLSFRGGTRYIFTGHLYAALIRHGINTFRDDEKLRIGDEIRPALLHAIHNSRMAIVVLCQDYASSTWCLDELLNIMHSHDNEGKQVSAIFYKVEPANVRHQRHSYEAAMIKHEARFGRDSQKIKAWRSALTRVCDLSGEHCKENMYESELIEKIVKDTLAKLPPVPLLVKQLVGLETRFEVVKSLLDIGNDTTVCMLGVYGAGGIGKTTFAMDLYNKIRHHFQAASFLGDIRERSTKSTDGPLVLQRTLLSEMGEGAGTMMGSTSKGASEIKRRLGHKRVLLVLDDVDTVKQLESLAGGLDWFGSGSRIIITTRDESVLDKHVAGIKKFKMEELNYHDSLQLFCLHAFNMSGPAESFDDISKRAVGYAKGLPLALKVIGSNLKGWSIAECEMELEKYRKIPDAEIQGVLEISYNSLSEFDKKIFLDIACFFKGERWDYVKRILVACGFCPVIRLFVNKSLITVDENGCLELDMGKEIVRKESPSDLGARSRLCSPEEIIRVLEENSGSSKIEGIMLDPPQREEVCCADRVFEKMKNLRILIIRNTTFPYVHFKNLPNELRLLDWQECIIKDLFPPGSYLKRIVDLYLPKSGFTLQPFQKFQDLTFINFSDCPMTHIPDVSQAKRLRTLTLDRCKYLVEFDKSVGFMPNLAYLSASECTELKSFVPSMYLPSLEMLSFNFCSKLEHFPDVEQKMDKPLKIHMTGTAIQNLPDSIGNLSGLEYIDMSLCKELRDLPRNFFFLPKPVTLKISGCPLLGESFKRFKERHSMANGCSNLRTLYFKNANLLDEDLDVILEIFPKLEDLRVSHNNFISLPESIKGTHCLKSLDVSCCANLQEIPELSPSIQKVDAWNCWSLTSEASTALLSKVRKESNRFEVVMPKMEIPQWFDCASNEDIPLFWARHKLPVVALAFVFGEFKEMSTDVNLSHQHCSSEENWHPVTLHLFIDDREVCCKDCRYFDVGKNHVLLCDLRVLFNDEEWKGLDASLGDDWTAVQVSYESDLILSEWGVYVYKQETNMEDIIFSLPNSSNSNSNSSSSSSRPCMAPPLVWWNPMRRVRQDTVEDIYMKMPPNPIEEISMLGLILWSLMDKDKTSSIAYGTSSKQQQQDFIRQFFRAFETRPALKSHVHALLSDPEMVNMSTSAMEHLRRSVRKYEASPYLMVVQRDIEWRRSWKDWINMLDTIDSYVELDNGKRLRIRQQQQREALAFAEMSEKAELQDMVERWRIY</sequence>
<dbReference type="PANTHER" id="PTHR11017">
    <property type="entry name" value="LEUCINE-RICH REPEAT-CONTAINING PROTEIN"/>
    <property type="match status" value="1"/>
</dbReference>
<keyword evidence="7" id="KW-1185">Reference proteome</keyword>
<dbReference type="InterPro" id="IPR036390">
    <property type="entry name" value="WH_DNA-bd_sf"/>
</dbReference>
<dbReference type="GO" id="GO:0007165">
    <property type="term" value="P:signal transduction"/>
    <property type="evidence" value="ECO:0007669"/>
    <property type="project" value="InterPro"/>
</dbReference>